<gene>
    <name evidence="1" type="ORF">CCMP2556_LOCUS42957</name>
</gene>
<protein>
    <submittedName>
        <fullName evidence="1">Uncharacterized protein</fullName>
    </submittedName>
</protein>
<sequence length="383" mass="43402">MYRWPKIYLDQLAACFGAGFVASRLVKWKWNLSTCFSGVGCAESAALSLQTAARRFLKKHRKMSAMDHVRITSACEIDKACQEVLGATYGHCCFEDIVTMDMGKKVCYCTTHKKNCVLEPDLEDTNRPVCVDYSLMGKREKEKGKSQVCHQAFYDNMKNSQNSVVVVENVCEYDGERIVQQALGNIWKLEVVRIDPRIFGFASARARMYLVAYRSDKLRWAGPWTLQSFVEMLRSRVEMSVWDYFWMKLPKSQLSQSNEQNLADYNKSSRTYMVADLNQYAANGRGRGETKDDCLPTLTTGSGRLYSQEKRRFLHGTELLTSHVLPCTDEHSKICGAPKLELQSIANTNLVRMSGNAMSIPCVGCILLACALSFQPRTQPCRN</sequence>
<proteinExistence type="predicted"/>
<dbReference type="EMBL" id="CAXAMN010024695">
    <property type="protein sequence ID" value="CAK9089196.1"/>
    <property type="molecule type" value="Genomic_DNA"/>
</dbReference>
<dbReference type="Proteomes" id="UP001642484">
    <property type="component" value="Unassembled WGS sequence"/>
</dbReference>
<name>A0ABP0QPY7_9DINO</name>
<dbReference type="SUPFAM" id="SSF53335">
    <property type="entry name" value="S-adenosyl-L-methionine-dependent methyltransferases"/>
    <property type="match status" value="1"/>
</dbReference>
<comment type="caution">
    <text evidence="1">The sequence shown here is derived from an EMBL/GenBank/DDBJ whole genome shotgun (WGS) entry which is preliminary data.</text>
</comment>
<keyword evidence="2" id="KW-1185">Reference proteome</keyword>
<evidence type="ECO:0000313" key="1">
    <source>
        <dbReference type="EMBL" id="CAK9089196.1"/>
    </source>
</evidence>
<organism evidence="1 2">
    <name type="scientific">Durusdinium trenchii</name>
    <dbReference type="NCBI Taxonomy" id="1381693"/>
    <lineage>
        <taxon>Eukaryota</taxon>
        <taxon>Sar</taxon>
        <taxon>Alveolata</taxon>
        <taxon>Dinophyceae</taxon>
        <taxon>Suessiales</taxon>
        <taxon>Symbiodiniaceae</taxon>
        <taxon>Durusdinium</taxon>
    </lineage>
</organism>
<dbReference type="InterPro" id="IPR029063">
    <property type="entry name" value="SAM-dependent_MTases_sf"/>
</dbReference>
<reference evidence="1 2" key="1">
    <citation type="submission" date="2024-02" db="EMBL/GenBank/DDBJ databases">
        <authorList>
            <person name="Chen Y."/>
            <person name="Shah S."/>
            <person name="Dougan E. K."/>
            <person name="Thang M."/>
            <person name="Chan C."/>
        </authorList>
    </citation>
    <scope>NUCLEOTIDE SEQUENCE [LARGE SCALE GENOMIC DNA]</scope>
</reference>
<dbReference type="Gene3D" id="3.40.50.150">
    <property type="entry name" value="Vaccinia Virus protein VP39"/>
    <property type="match status" value="1"/>
</dbReference>
<accession>A0ABP0QPY7</accession>
<evidence type="ECO:0000313" key="2">
    <source>
        <dbReference type="Proteomes" id="UP001642484"/>
    </source>
</evidence>